<dbReference type="CDD" id="cd14424">
    <property type="entry name" value="CUE_Cue1p_like"/>
    <property type="match status" value="1"/>
</dbReference>
<feature type="compositionally biased region" description="Basic and acidic residues" evidence="10">
    <location>
        <begin position="155"/>
        <end position="191"/>
    </location>
</feature>
<evidence type="ECO:0000256" key="5">
    <source>
        <dbReference type="ARBA" id="ARBA00022989"/>
    </source>
</evidence>
<keyword evidence="4" id="KW-0256">Endoplasmic reticulum</keyword>
<evidence type="ECO:0000256" key="2">
    <source>
        <dbReference type="ARBA" id="ARBA00022692"/>
    </source>
</evidence>
<gene>
    <name evidence="13" type="ORF">K402DRAFT_398095</name>
</gene>
<evidence type="ECO:0000256" key="9">
    <source>
        <dbReference type="ARBA" id="ARBA00072899"/>
    </source>
</evidence>
<keyword evidence="14" id="KW-1185">Reference proteome</keyword>
<protein>
    <recommendedName>
        <fullName evidence="9">Coupling of ubiquitin conjugation to ER degradation protein 1</fullName>
    </recommendedName>
</protein>
<evidence type="ECO:0000256" key="4">
    <source>
        <dbReference type="ARBA" id="ARBA00022824"/>
    </source>
</evidence>
<feature type="compositionally biased region" description="Low complexity" evidence="10">
    <location>
        <begin position="108"/>
        <end position="119"/>
    </location>
</feature>
<feature type="transmembrane region" description="Helical" evidence="11">
    <location>
        <begin position="6"/>
        <end position="26"/>
    </location>
</feature>
<proteinExistence type="inferred from homology"/>
<dbReference type="FunFam" id="1.10.8.10:FF:000050">
    <property type="entry name" value="Related to AMFR protein"/>
    <property type="match status" value="1"/>
</dbReference>
<keyword evidence="5 11" id="KW-1133">Transmembrane helix</keyword>
<dbReference type="PROSITE" id="PS51140">
    <property type="entry name" value="CUE"/>
    <property type="match status" value="1"/>
</dbReference>
<feature type="region of interest" description="Disordered" evidence="10">
    <location>
        <begin position="89"/>
        <end position="191"/>
    </location>
</feature>
<evidence type="ECO:0000256" key="8">
    <source>
        <dbReference type="ARBA" id="ARBA00061383"/>
    </source>
</evidence>
<evidence type="ECO:0000259" key="12">
    <source>
        <dbReference type="PROSITE" id="PS51140"/>
    </source>
</evidence>
<dbReference type="GO" id="GO:0005789">
    <property type="term" value="C:endoplasmic reticulum membrane"/>
    <property type="evidence" value="ECO:0007669"/>
    <property type="project" value="UniProtKB-SubCell"/>
</dbReference>
<dbReference type="Gene3D" id="1.10.8.10">
    <property type="entry name" value="DNA helicase RuvA subunit, C-terminal domain"/>
    <property type="match status" value="1"/>
</dbReference>
<keyword evidence="2 11" id="KW-0812">Transmembrane</keyword>
<accession>A0A6G1GM03</accession>
<dbReference type="OrthoDB" id="3824970at2759"/>
<keyword evidence="6 11" id="KW-0472">Membrane</keyword>
<dbReference type="InterPro" id="IPR003892">
    <property type="entry name" value="CUE"/>
</dbReference>
<dbReference type="GO" id="GO:0043130">
    <property type="term" value="F:ubiquitin binding"/>
    <property type="evidence" value="ECO:0007669"/>
    <property type="project" value="InterPro"/>
</dbReference>
<name>A0A6G1GM03_9PEZI</name>
<organism evidence="13 14">
    <name type="scientific">Aulographum hederae CBS 113979</name>
    <dbReference type="NCBI Taxonomy" id="1176131"/>
    <lineage>
        <taxon>Eukaryota</taxon>
        <taxon>Fungi</taxon>
        <taxon>Dikarya</taxon>
        <taxon>Ascomycota</taxon>
        <taxon>Pezizomycotina</taxon>
        <taxon>Dothideomycetes</taxon>
        <taxon>Pleosporomycetidae</taxon>
        <taxon>Aulographales</taxon>
        <taxon>Aulographaceae</taxon>
    </lineage>
</organism>
<keyword evidence="3" id="KW-0833">Ubl conjugation pathway</keyword>
<dbReference type="AlphaFoldDB" id="A0A6G1GM03"/>
<evidence type="ECO:0000256" key="11">
    <source>
        <dbReference type="SAM" id="Phobius"/>
    </source>
</evidence>
<evidence type="ECO:0000256" key="6">
    <source>
        <dbReference type="ARBA" id="ARBA00023136"/>
    </source>
</evidence>
<evidence type="ECO:0000256" key="1">
    <source>
        <dbReference type="ARBA" id="ARBA00004586"/>
    </source>
</evidence>
<dbReference type="EMBL" id="ML977192">
    <property type="protein sequence ID" value="KAF1981840.1"/>
    <property type="molecule type" value="Genomic_DNA"/>
</dbReference>
<evidence type="ECO:0000256" key="10">
    <source>
        <dbReference type="SAM" id="MobiDB-lite"/>
    </source>
</evidence>
<evidence type="ECO:0000313" key="13">
    <source>
        <dbReference type="EMBL" id="KAF1981840.1"/>
    </source>
</evidence>
<comment type="similarity">
    <text evidence="8">Belongs to the CUE1 family.</text>
</comment>
<evidence type="ECO:0000256" key="7">
    <source>
        <dbReference type="ARBA" id="ARBA00037847"/>
    </source>
</evidence>
<dbReference type="Proteomes" id="UP000800041">
    <property type="component" value="Unassembled WGS sequence"/>
</dbReference>
<evidence type="ECO:0000256" key="3">
    <source>
        <dbReference type="ARBA" id="ARBA00022786"/>
    </source>
</evidence>
<evidence type="ECO:0000313" key="14">
    <source>
        <dbReference type="Proteomes" id="UP000800041"/>
    </source>
</evidence>
<reference evidence="13" key="1">
    <citation type="journal article" date="2020" name="Stud. Mycol.">
        <title>101 Dothideomycetes genomes: a test case for predicting lifestyles and emergence of pathogens.</title>
        <authorList>
            <person name="Haridas S."/>
            <person name="Albert R."/>
            <person name="Binder M."/>
            <person name="Bloem J."/>
            <person name="Labutti K."/>
            <person name="Salamov A."/>
            <person name="Andreopoulos B."/>
            <person name="Baker S."/>
            <person name="Barry K."/>
            <person name="Bills G."/>
            <person name="Bluhm B."/>
            <person name="Cannon C."/>
            <person name="Castanera R."/>
            <person name="Culley D."/>
            <person name="Daum C."/>
            <person name="Ezra D."/>
            <person name="Gonzalez J."/>
            <person name="Henrissat B."/>
            <person name="Kuo A."/>
            <person name="Liang C."/>
            <person name="Lipzen A."/>
            <person name="Lutzoni F."/>
            <person name="Magnuson J."/>
            <person name="Mondo S."/>
            <person name="Nolan M."/>
            <person name="Ohm R."/>
            <person name="Pangilinan J."/>
            <person name="Park H.-J."/>
            <person name="Ramirez L."/>
            <person name="Alfaro M."/>
            <person name="Sun H."/>
            <person name="Tritt A."/>
            <person name="Yoshinaga Y."/>
            <person name="Zwiers L.-H."/>
            <person name="Turgeon B."/>
            <person name="Goodwin S."/>
            <person name="Spatafora J."/>
            <person name="Crous P."/>
            <person name="Grigoriev I."/>
        </authorList>
    </citation>
    <scope>NUCLEOTIDE SEQUENCE</scope>
    <source>
        <strain evidence="13">CBS 113979</strain>
    </source>
</reference>
<comment type="subcellular location">
    <subcellularLocation>
        <location evidence="7">Endomembrane system</location>
        <topology evidence="7">Single-pass membrane protein</topology>
    </subcellularLocation>
    <subcellularLocation>
        <location evidence="1">Endoplasmic reticulum membrane</location>
    </subcellularLocation>
</comment>
<sequence>MSDQSLNIPQLVVVLVLGFLAVRWYLARPATSATPHAPGVRRSPGHRVNPALVEQVAQMFPQLSRRDIMWNLSRNGGSVAAVTERHLSGRGLETPPLSFQSDLPPTPSSSRPATTAQPPKQHPDLITRYNLASKISQPPSEPAPEKQKPQWSQSKAERQLDLQRRREEMILNARRKMEEKDRLRKAAESAS</sequence>
<dbReference type="Pfam" id="PF02845">
    <property type="entry name" value="CUE"/>
    <property type="match status" value="1"/>
</dbReference>
<feature type="domain" description="CUE" evidence="12">
    <location>
        <begin position="48"/>
        <end position="91"/>
    </location>
</feature>